<dbReference type="NCBIfam" id="NF002378">
    <property type="entry name" value="PRK01372.1"/>
    <property type="match status" value="1"/>
</dbReference>
<name>A0A6N2STC6_9FIRM</name>
<organism evidence="15">
    <name type="scientific">Blautia glucerasea</name>
    <dbReference type="NCBI Taxonomy" id="536633"/>
    <lineage>
        <taxon>Bacteria</taxon>
        <taxon>Bacillati</taxon>
        <taxon>Bacillota</taxon>
        <taxon>Clostridia</taxon>
        <taxon>Lachnospirales</taxon>
        <taxon>Lachnospiraceae</taxon>
        <taxon>Blautia</taxon>
    </lineage>
</organism>
<evidence type="ECO:0000256" key="5">
    <source>
        <dbReference type="ARBA" id="ARBA00022741"/>
    </source>
</evidence>
<dbReference type="Pfam" id="PF01820">
    <property type="entry name" value="Dala_Dala_lig_N"/>
    <property type="match status" value="1"/>
</dbReference>
<proteinExistence type="inferred from homology"/>
<comment type="similarity">
    <text evidence="2 10">Belongs to the D-alanine--D-alanine ligase family.</text>
</comment>
<evidence type="ECO:0000256" key="10">
    <source>
        <dbReference type="HAMAP-Rule" id="MF_00047"/>
    </source>
</evidence>
<dbReference type="PROSITE" id="PS50975">
    <property type="entry name" value="ATP_GRASP"/>
    <property type="match status" value="1"/>
</dbReference>
<evidence type="ECO:0000256" key="12">
    <source>
        <dbReference type="PIRSR" id="PIRSR039102-3"/>
    </source>
</evidence>
<evidence type="ECO:0000313" key="15">
    <source>
        <dbReference type="EMBL" id="VYS96252.1"/>
    </source>
</evidence>
<evidence type="ECO:0000259" key="14">
    <source>
        <dbReference type="PROSITE" id="PS50975"/>
    </source>
</evidence>
<feature type="active site" evidence="11">
    <location>
        <position position="13"/>
    </location>
</feature>
<comment type="pathway">
    <text evidence="10">Cell wall biogenesis; peptidoglycan biosynthesis.</text>
</comment>
<sequence length="344" mass="38028">MRIVVLAGGTSTERDVSIVSGTGICNGLRAKGHEAVLVDVFCGIENVNWEDPFPGEYDVEAASAYIKSFNKNIEELKKERKDFFGPNVIRLCKMADFVFLGLHGANGEDGRIQAAFDLMGIKYTGTGYLSSAMAMDKGITKWMFQMHGVPVPGGVTMKKNNRKEDLAELGLAFPVVVKTCCGGSSIGVYIVQDQEEYLKALEDAFSYEEEVVVEEFIQGTEYTVAVVDGQAYPVVQIVPCQGFYDYENKYKPGAVKETCPAPISEELTKRLQHYAVKGYKALSLESYARLDFIVTEDEKIYCLEANTLPGMTPTSLIPQEAAVLGMDYPTLCEKLIHVSMKKYQ</sequence>
<comment type="cofactor">
    <cofactor evidence="12">
        <name>Mg(2+)</name>
        <dbReference type="ChEBI" id="CHEBI:18420"/>
    </cofactor>
    <cofactor evidence="12">
        <name>Mn(2+)</name>
        <dbReference type="ChEBI" id="CHEBI:29035"/>
    </cofactor>
    <text evidence="12">Binds 2 magnesium or manganese ions per subunit.</text>
</comment>
<dbReference type="PROSITE" id="PS00843">
    <property type="entry name" value="DALA_DALA_LIGASE_1"/>
    <property type="match status" value="1"/>
</dbReference>
<dbReference type="EMBL" id="CACRST010000011">
    <property type="protein sequence ID" value="VYS96252.1"/>
    <property type="molecule type" value="Genomic_DNA"/>
</dbReference>
<keyword evidence="6 13" id="KW-0067">ATP-binding</keyword>
<dbReference type="InterPro" id="IPR011095">
    <property type="entry name" value="Dala_Dala_lig_C"/>
</dbReference>
<evidence type="ECO:0000256" key="13">
    <source>
        <dbReference type="PROSITE-ProRule" id="PRU00409"/>
    </source>
</evidence>
<keyword evidence="4 10" id="KW-0436">Ligase</keyword>
<feature type="binding site" evidence="12">
    <location>
        <position position="291"/>
    </location>
    <ligand>
        <name>Mg(2+)</name>
        <dbReference type="ChEBI" id="CHEBI:18420"/>
        <label>1</label>
    </ligand>
</feature>
<reference evidence="15" key="1">
    <citation type="submission" date="2019-11" db="EMBL/GenBank/DDBJ databases">
        <authorList>
            <person name="Feng L."/>
        </authorList>
    </citation>
    <scope>NUCLEOTIDE SEQUENCE</scope>
    <source>
        <strain evidence="15">BgluceraseaLFYP119</strain>
    </source>
</reference>
<keyword evidence="12" id="KW-0460">Magnesium</keyword>
<dbReference type="UniPathway" id="UPA00219"/>
<evidence type="ECO:0000256" key="8">
    <source>
        <dbReference type="ARBA" id="ARBA00022984"/>
    </source>
</evidence>
<dbReference type="InterPro" id="IPR011761">
    <property type="entry name" value="ATP-grasp"/>
</dbReference>
<dbReference type="InterPro" id="IPR016185">
    <property type="entry name" value="PreATP-grasp_dom_sf"/>
</dbReference>
<evidence type="ECO:0000256" key="2">
    <source>
        <dbReference type="ARBA" id="ARBA00010871"/>
    </source>
</evidence>
<gene>
    <name evidence="15" type="primary">ddlB</name>
    <name evidence="10" type="synonym">ddl</name>
    <name evidence="15" type="ORF">BGLFYP119_01275</name>
</gene>
<evidence type="ECO:0000256" key="9">
    <source>
        <dbReference type="ARBA" id="ARBA00023316"/>
    </source>
</evidence>
<dbReference type="Gene3D" id="3.40.50.20">
    <property type="match status" value="1"/>
</dbReference>
<accession>A0A6N2STC6</accession>
<evidence type="ECO:0000256" key="11">
    <source>
        <dbReference type="PIRSR" id="PIRSR039102-1"/>
    </source>
</evidence>
<dbReference type="GO" id="GO:0005524">
    <property type="term" value="F:ATP binding"/>
    <property type="evidence" value="ECO:0007669"/>
    <property type="project" value="UniProtKB-UniRule"/>
</dbReference>
<dbReference type="PIRSF" id="PIRSF039102">
    <property type="entry name" value="Ddl/VanB"/>
    <property type="match status" value="1"/>
</dbReference>
<dbReference type="GO" id="GO:0008360">
    <property type="term" value="P:regulation of cell shape"/>
    <property type="evidence" value="ECO:0007669"/>
    <property type="project" value="UniProtKB-KW"/>
</dbReference>
<dbReference type="GO" id="GO:0046872">
    <property type="term" value="F:metal ion binding"/>
    <property type="evidence" value="ECO:0007669"/>
    <property type="project" value="UniProtKB-KW"/>
</dbReference>
<feature type="binding site" evidence="12">
    <location>
        <position position="306"/>
    </location>
    <ligand>
        <name>Mg(2+)</name>
        <dbReference type="ChEBI" id="CHEBI:18420"/>
        <label>2</label>
    </ligand>
</feature>
<feature type="binding site" evidence="12">
    <location>
        <position position="304"/>
    </location>
    <ligand>
        <name>Mg(2+)</name>
        <dbReference type="ChEBI" id="CHEBI:18420"/>
        <label>1</label>
    </ligand>
</feature>
<dbReference type="InterPro" id="IPR005905">
    <property type="entry name" value="D_ala_D_ala"/>
</dbReference>
<evidence type="ECO:0000256" key="4">
    <source>
        <dbReference type="ARBA" id="ARBA00022598"/>
    </source>
</evidence>
<dbReference type="GO" id="GO:0071555">
    <property type="term" value="P:cell wall organization"/>
    <property type="evidence" value="ECO:0007669"/>
    <property type="project" value="UniProtKB-KW"/>
</dbReference>
<comment type="subcellular location">
    <subcellularLocation>
        <location evidence="1 10">Cytoplasm</location>
    </subcellularLocation>
</comment>
<dbReference type="EC" id="6.3.2.4" evidence="10"/>
<keyword evidence="9 10" id="KW-0961">Cell wall biogenesis/degradation</keyword>
<dbReference type="HAMAP" id="MF_00047">
    <property type="entry name" value="Dala_Dala_lig"/>
    <property type="match status" value="1"/>
</dbReference>
<dbReference type="Gene3D" id="3.30.1490.20">
    <property type="entry name" value="ATP-grasp fold, A domain"/>
    <property type="match status" value="1"/>
</dbReference>
<comment type="function">
    <text evidence="10">Cell wall formation.</text>
</comment>
<keyword evidence="12" id="KW-0479">Metal-binding</keyword>
<dbReference type="SUPFAM" id="SSF52440">
    <property type="entry name" value="PreATP-grasp domain"/>
    <property type="match status" value="1"/>
</dbReference>
<dbReference type="InterPro" id="IPR013815">
    <property type="entry name" value="ATP_grasp_subdomain_1"/>
</dbReference>
<feature type="active site" evidence="11">
    <location>
        <position position="184"/>
    </location>
</feature>
<dbReference type="RefSeq" id="WP_156353611.1">
    <property type="nucleotide sequence ID" value="NZ_CACRST010000011.1"/>
</dbReference>
<dbReference type="InterPro" id="IPR011127">
    <property type="entry name" value="Dala_Dala_lig_N"/>
</dbReference>
<dbReference type="PROSITE" id="PS00844">
    <property type="entry name" value="DALA_DALA_LIGASE_2"/>
    <property type="match status" value="1"/>
</dbReference>
<keyword evidence="5 13" id="KW-0547">Nucleotide-binding</keyword>
<feature type="active site" evidence="11">
    <location>
        <position position="315"/>
    </location>
</feature>
<evidence type="ECO:0000256" key="1">
    <source>
        <dbReference type="ARBA" id="ARBA00004496"/>
    </source>
</evidence>
<dbReference type="InterPro" id="IPR000291">
    <property type="entry name" value="D-Ala_lig_Van_CS"/>
</dbReference>
<dbReference type="Gene3D" id="3.30.470.20">
    <property type="entry name" value="ATP-grasp fold, B domain"/>
    <property type="match status" value="1"/>
</dbReference>
<feature type="domain" description="ATP-grasp" evidence="14">
    <location>
        <begin position="141"/>
        <end position="337"/>
    </location>
</feature>
<keyword evidence="12" id="KW-0464">Manganese</keyword>
<dbReference type="PANTHER" id="PTHR23132">
    <property type="entry name" value="D-ALANINE--D-ALANINE LIGASE"/>
    <property type="match status" value="1"/>
</dbReference>
<dbReference type="SMART" id="SM01209">
    <property type="entry name" value="GARS_A"/>
    <property type="match status" value="1"/>
</dbReference>
<dbReference type="AlphaFoldDB" id="A0A6N2STC6"/>
<keyword evidence="7 10" id="KW-0133">Cell shape</keyword>
<dbReference type="GO" id="GO:0005737">
    <property type="term" value="C:cytoplasm"/>
    <property type="evidence" value="ECO:0007669"/>
    <property type="project" value="UniProtKB-SubCell"/>
</dbReference>
<keyword evidence="3 10" id="KW-0963">Cytoplasm</keyword>
<comment type="catalytic activity">
    <reaction evidence="10">
        <text>2 D-alanine + ATP = D-alanyl-D-alanine + ADP + phosphate + H(+)</text>
        <dbReference type="Rhea" id="RHEA:11224"/>
        <dbReference type="ChEBI" id="CHEBI:15378"/>
        <dbReference type="ChEBI" id="CHEBI:30616"/>
        <dbReference type="ChEBI" id="CHEBI:43474"/>
        <dbReference type="ChEBI" id="CHEBI:57416"/>
        <dbReference type="ChEBI" id="CHEBI:57822"/>
        <dbReference type="ChEBI" id="CHEBI:456216"/>
        <dbReference type="EC" id="6.3.2.4"/>
    </reaction>
</comment>
<protein>
    <recommendedName>
        <fullName evidence="10">D-alanine--D-alanine ligase</fullName>
        <ecNumber evidence="10">6.3.2.4</ecNumber>
    </recommendedName>
    <alternativeName>
        <fullName evidence="10">D-Ala-D-Ala ligase</fullName>
    </alternativeName>
    <alternativeName>
        <fullName evidence="10">D-alanylalanine synthetase</fullName>
    </alternativeName>
</protein>
<dbReference type="PANTHER" id="PTHR23132:SF23">
    <property type="entry name" value="D-ALANINE--D-ALANINE LIGASE B"/>
    <property type="match status" value="1"/>
</dbReference>
<evidence type="ECO:0000256" key="7">
    <source>
        <dbReference type="ARBA" id="ARBA00022960"/>
    </source>
</evidence>
<dbReference type="NCBIfam" id="TIGR01205">
    <property type="entry name" value="D_ala_D_alaTIGR"/>
    <property type="match status" value="1"/>
</dbReference>
<evidence type="ECO:0000256" key="6">
    <source>
        <dbReference type="ARBA" id="ARBA00022840"/>
    </source>
</evidence>
<dbReference type="SUPFAM" id="SSF56059">
    <property type="entry name" value="Glutathione synthetase ATP-binding domain-like"/>
    <property type="match status" value="1"/>
</dbReference>
<dbReference type="GO" id="GO:0009252">
    <property type="term" value="P:peptidoglycan biosynthetic process"/>
    <property type="evidence" value="ECO:0007669"/>
    <property type="project" value="UniProtKB-UniRule"/>
</dbReference>
<evidence type="ECO:0000256" key="3">
    <source>
        <dbReference type="ARBA" id="ARBA00022490"/>
    </source>
</evidence>
<dbReference type="Pfam" id="PF07478">
    <property type="entry name" value="Dala_Dala_lig_C"/>
    <property type="match status" value="1"/>
</dbReference>
<keyword evidence="8 10" id="KW-0573">Peptidoglycan synthesis</keyword>
<feature type="binding site" evidence="12">
    <location>
        <position position="304"/>
    </location>
    <ligand>
        <name>Mg(2+)</name>
        <dbReference type="ChEBI" id="CHEBI:18420"/>
        <label>2</label>
    </ligand>
</feature>
<dbReference type="GO" id="GO:0008716">
    <property type="term" value="F:D-alanine-D-alanine ligase activity"/>
    <property type="evidence" value="ECO:0007669"/>
    <property type="project" value="UniProtKB-UniRule"/>
</dbReference>